<protein>
    <submittedName>
        <fullName evidence="5">LacI family DNA-binding transcriptional regulator</fullName>
    </submittedName>
</protein>
<dbReference type="PROSITE" id="PS50932">
    <property type="entry name" value="HTH_LACI_2"/>
    <property type="match status" value="1"/>
</dbReference>
<dbReference type="PRINTS" id="PR00036">
    <property type="entry name" value="HTHLACI"/>
</dbReference>
<keyword evidence="2 5" id="KW-0238">DNA-binding</keyword>
<dbReference type="GO" id="GO:0003677">
    <property type="term" value="F:DNA binding"/>
    <property type="evidence" value="ECO:0007669"/>
    <property type="project" value="UniProtKB-KW"/>
</dbReference>
<dbReference type="Gene3D" id="3.40.50.2300">
    <property type="match status" value="2"/>
</dbReference>
<dbReference type="InterPro" id="IPR046335">
    <property type="entry name" value="LacI/GalR-like_sensor"/>
</dbReference>
<dbReference type="SMART" id="SM00354">
    <property type="entry name" value="HTH_LACI"/>
    <property type="match status" value="1"/>
</dbReference>
<evidence type="ECO:0000313" key="5">
    <source>
        <dbReference type="EMBL" id="MDX8030587.1"/>
    </source>
</evidence>
<dbReference type="Pfam" id="PF13377">
    <property type="entry name" value="Peripla_BP_3"/>
    <property type="match status" value="1"/>
</dbReference>
<dbReference type="SUPFAM" id="SSF47413">
    <property type="entry name" value="lambda repressor-like DNA-binding domains"/>
    <property type="match status" value="1"/>
</dbReference>
<accession>A0ABU4SXE7</accession>
<dbReference type="EMBL" id="JAXAVW010000006">
    <property type="protein sequence ID" value="MDX8030587.1"/>
    <property type="molecule type" value="Genomic_DNA"/>
</dbReference>
<evidence type="ECO:0000259" key="4">
    <source>
        <dbReference type="PROSITE" id="PS50932"/>
    </source>
</evidence>
<dbReference type="PANTHER" id="PTHR30146:SF109">
    <property type="entry name" value="HTH-TYPE TRANSCRIPTIONAL REGULATOR GALS"/>
    <property type="match status" value="1"/>
</dbReference>
<dbReference type="PROSITE" id="PS00356">
    <property type="entry name" value="HTH_LACI_1"/>
    <property type="match status" value="1"/>
</dbReference>
<keyword evidence="3" id="KW-0804">Transcription</keyword>
<feature type="domain" description="HTH lacI-type" evidence="4">
    <location>
        <begin position="5"/>
        <end position="59"/>
    </location>
</feature>
<dbReference type="CDD" id="cd01392">
    <property type="entry name" value="HTH_LacI"/>
    <property type="match status" value="1"/>
</dbReference>
<reference evidence="5 6" key="1">
    <citation type="submission" date="2023-11" db="EMBL/GenBank/DDBJ databases">
        <title>Lentzea sokolovensis, sp. nov., Lentzea kristufkii, sp. nov., and Lentzea miocenensis, sp. nov., rare actinobacteria from Sokolov Coal Basin, Miocene lacustrine sediment, Czech Republic.</title>
        <authorList>
            <person name="Lara A."/>
            <person name="Kotroba L."/>
            <person name="Nouioui I."/>
            <person name="Neumann-Schaal M."/>
            <person name="Mast Y."/>
            <person name="Chronakova A."/>
        </authorList>
    </citation>
    <scope>NUCLEOTIDE SEQUENCE [LARGE SCALE GENOMIC DNA]</scope>
    <source>
        <strain evidence="5 6">BCCO 10_0856</strain>
    </source>
</reference>
<dbReference type="Proteomes" id="UP001285521">
    <property type="component" value="Unassembled WGS sequence"/>
</dbReference>
<name>A0ABU4SXE7_9PSEU</name>
<dbReference type="InterPro" id="IPR010982">
    <property type="entry name" value="Lambda_DNA-bd_dom_sf"/>
</dbReference>
<dbReference type="Pfam" id="PF00356">
    <property type="entry name" value="LacI"/>
    <property type="match status" value="1"/>
</dbReference>
<organism evidence="5 6">
    <name type="scientific">Lentzea miocenica</name>
    <dbReference type="NCBI Taxonomy" id="3095431"/>
    <lineage>
        <taxon>Bacteria</taxon>
        <taxon>Bacillati</taxon>
        <taxon>Actinomycetota</taxon>
        <taxon>Actinomycetes</taxon>
        <taxon>Pseudonocardiales</taxon>
        <taxon>Pseudonocardiaceae</taxon>
        <taxon>Lentzea</taxon>
    </lineage>
</organism>
<evidence type="ECO:0000256" key="2">
    <source>
        <dbReference type="ARBA" id="ARBA00023125"/>
    </source>
</evidence>
<dbReference type="SUPFAM" id="SSF53822">
    <property type="entry name" value="Periplasmic binding protein-like I"/>
    <property type="match status" value="1"/>
</dbReference>
<dbReference type="RefSeq" id="WP_319965590.1">
    <property type="nucleotide sequence ID" value="NZ_JAXAVW010000006.1"/>
</dbReference>
<dbReference type="PANTHER" id="PTHR30146">
    <property type="entry name" value="LACI-RELATED TRANSCRIPTIONAL REPRESSOR"/>
    <property type="match status" value="1"/>
</dbReference>
<gene>
    <name evidence="5" type="ORF">SK803_10220</name>
</gene>
<comment type="caution">
    <text evidence="5">The sequence shown here is derived from an EMBL/GenBank/DDBJ whole genome shotgun (WGS) entry which is preliminary data.</text>
</comment>
<evidence type="ECO:0000256" key="1">
    <source>
        <dbReference type="ARBA" id="ARBA00023015"/>
    </source>
</evidence>
<evidence type="ECO:0000313" key="6">
    <source>
        <dbReference type="Proteomes" id="UP001285521"/>
    </source>
</evidence>
<proteinExistence type="predicted"/>
<keyword evidence="6" id="KW-1185">Reference proteome</keyword>
<dbReference type="CDD" id="cd06267">
    <property type="entry name" value="PBP1_LacI_sugar_binding-like"/>
    <property type="match status" value="1"/>
</dbReference>
<keyword evidence="1" id="KW-0805">Transcription regulation</keyword>
<sequence length="327" mass="35032">MGKRVTINDVARIAGVSRQTVSRALNDKGEIDGSTKQRVLDAARELGYRPSRFARGLVRQDSTTIGLVIPDLLNPFFTEVAHGALEAARARDWHVIVYDTADSIDEERRTIEVVVSQVDAVVGYFSLDEAELDQHLSGIPVVLIGREHRTPRFSSIRIDGQKGVHEAVDHLVAAGHRRIGMLDHAGRAEPSLRRGWFADAMATHGLDAPVVGNAVQSVDGGAEALHEMLSRHPDLTAVFTYNDVVAIGALRAARRLGLAVPGDLAVIGFDGLQLGTVVDPALTSVALDTTRIGALAIDQAGRLLAGEPPLPPEELQVSATLLVRDSA</sequence>
<dbReference type="InterPro" id="IPR028082">
    <property type="entry name" value="Peripla_BP_I"/>
</dbReference>
<dbReference type="Gene3D" id="1.10.260.40">
    <property type="entry name" value="lambda repressor-like DNA-binding domains"/>
    <property type="match status" value="1"/>
</dbReference>
<dbReference type="InterPro" id="IPR000843">
    <property type="entry name" value="HTH_LacI"/>
</dbReference>
<evidence type="ECO:0000256" key="3">
    <source>
        <dbReference type="ARBA" id="ARBA00023163"/>
    </source>
</evidence>